<keyword evidence="1" id="KW-1133">Transmembrane helix</keyword>
<keyword evidence="1" id="KW-0472">Membrane</keyword>
<keyword evidence="4" id="KW-1185">Reference proteome</keyword>
<dbReference type="InterPro" id="IPR058581">
    <property type="entry name" value="TM_HPP"/>
</dbReference>
<dbReference type="EMBL" id="CP053084">
    <property type="protein sequence ID" value="QJR30890.1"/>
    <property type="molecule type" value="Genomic_DNA"/>
</dbReference>
<organism evidence="3 4">
    <name type="scientific">Limnobacter profundi</name>
    <dbReference type="NCBI Taxonomy" id="2732163"/>
    <lineage>
        <taxon>Bacteria</taxon>
        <taxon>Pseudomonadati</taxon>
        <taxon>Pseudomonadota</taxon>
        <taxon>Betaproteobacteria</taxon>
        <taxon>Burkholderiales</taxon>
        <taxon>Burkholderiaceae</taxon>
        <taxon>Limnobacter</taxon>
    </lineage>
</organism>
<feature type="transmembrane region" description="Helical" evidence="1">
    <location>
        <begin position="119"/>
        <end position="136"/>
    </location>
</feature>
<reference evidence="3 4" key="1">
    <citation type="submission" date="2020-05" db="EMBL/GenBank/DDBJ databases">
        <title>Compete genome of Limnobacter sp. SAORIC-580.</title>
        <authorList>
            <person name="Song J."/>
            <person name="Cho J.-C."/>
        </authorList>
    </citation>
    <scope>NUCLEOTIDE SEQUENCE [LARGE SCALE GENOMIC DNA]</scope>
    <source>
        <strain evidence="3 4">SAORIC-580</strain>
    </source>
</reference>
<sequence length="339" mass="36729">MGLFQTNLLIPNMKLSIRALRALSVSRSILGFESNSTSPREKAISGLGAFLGILMVCWVSSFVVQGTDAILVVASMGATAVLLFAVPNGTLSQPWALMGGHFVSALIGVTCARYIPHTYLAAALAVGLAVGVMYWANCIHPPGGATALTAALGGESISNLGYWYMINPVLLNTLAILLVAVSFNALFAWRRYPNHFARKQKKRVEALSETGASLTHEDFAAAIARMDSYVDVSADVLAELFEYATKHADEQSTHPQTLTVGAFYSNGQVGYRWCVRELLDMSLTTPYKGEAGQQVIYKNVAGADLYETGLSNVEAFKRWARYEVVLQDGRWLPVKAATH</sequence>
<evidence type="ECO:0000313" key="3">
    <source>
        <dbReference type="EMBL" id="QJR30890.1"/>
    </source>
</evidence>
<gene>
    <name evidence="3" type="ORF">HKT17_14850</name>
</gene>
<feature type="transmembrane region" description="Helical" evidence="1">
    <location>
        <begin position="69"/>
        <end position="87"/>
    </location>
</feature>
<evidence type="ECO:0000259" key="2">
    <source>
        <dbReference type="Pfam" id="PF04982"/>
    </source>
</evidence>
<dbReference type="Pfam" id="PF04982">
    <property type="entry name" value="TM_HPP"/>
    <property type="match status" value="1"/>
</dbReference>
<dbReference type="PANTHER" id="PTHR33741">
    <property type="entry name" value="TRANSMEMBRANE PROTEIN DDB_G0269096-RELATED"/>
    <property type="match status" value="1"/>
</dbReference>
<feature type="transmembrane region" description="Helical" evidence="1">
    <location>
        <begin position="93"/>
        <end position="112"/>
    </location>
</feature>
<name>A0ABX6NAE8_9BURK</name>
<feature type="transmembrane region" description="Helical" evidence="1">
    <location>
        <begin position="169"/>
        <end position="189"/>
    </location>
</feature>
<feature type="transmembrane region" description="Helical" evidence="1">
    <location>
        <begin position="43"/>
        <end position="64"/>
    </location>
</feature>
<dbReference type="Proteomes" id="UP000501130">
    <property type="component" value="Chromosome"/>
</dbReference>
<protein>
    <submittedName>
        <fullName evidence="3">HPP domain-containing protein</fullName>
    </submittedName>
</protein>
<accession>A0ABX6NAE8</accession>
<evidence type="ECO:0000313" key="4">
    <source>
        <dbReference type="Proteomes" id="UP000501130"/>
    </source>
</evidence>
<evidence type="ECO:0000256" key="1">
    <source>
        <dbReference type="SAM" id="Phobius"/>
    </source>
</evidence>
<feature type="domain" description="HPP transmembrane region" evidence="2">
    <location>
        <begin position="36"/>
        <end position="193"/>
    </location>
</feature>
<keyword evidence="1" id="KW-0812">Transmembrane</keyword>
<dbReference type="PANTHER" id="PTHR33741:SF5">
    <property type="entry name" value="TRANSMEMBRANE PROTEIN DDB_G0269096-RELATED"/>
    <property type="match status" value="1"/>
</dbReference>
<dbReference type="InterPro" id="IPR007065">
    <property type="entry name" value="HPP"/>
</dbReference>
<proteinExistence type="predicted"/>